<accession>A0A2T7C955</accession>
<keyword evidence="3" id="KW-1185">Reference proteome</keyword>
<feature type="compositionally biased region" description="Low complexity" evidence="1">
    <location>
        <begin position="19"/>
        <end position="32"/>
    </location>
</feature>
<proteinExistence type="predicted"/>
<name>A0A2T7C955_9POAL</name>
<dbReference type="Gramene" id="PUZ39869">
    <property type="protein sequence ID" value="PUZ39869"/>
    <property type="gene ID" value="GQ55_9G378000"/>
</dbReference>
<feature type="compositionally biased region" description="Basic and acidic residues" evidence="1">
    <location>
        <begin position="40"/>
        <end position="49"/>
    </location>
</feature>
<sequence>MGDGGGTRSRWDDRESAPATGDAASSDLAAGSTGVGAMQESDKMQMVKL</sequence>
<evidence type="ECO:0000313" key="3">
    <source>
        <dbReference type="Proteomes" id="UP000244336"/>
    </source>
</evidence>
<organism evidence="2 3">
    <name type="scientific">Panicum hallii var. hallii</name>
    <dbReference type="NCBI Taxonomy" id="1504633"/>
    <lineage>
        <taxon>Eukaryota</taxon>
        <taxon>Viridiplantae</taxon>
        <taxon>Streptophyta</taxon>
        <taxon>Embryophyta</taxon>
        <taxon>Tracheophyta</taxon>
        <taxon>Spermatophyta</taxon>
        <taxon>Magnoliopsida</taxon>
        <taxon>Liliopsida</taxon>
        <taxon>Poales</taxon>
        <taxon>Poaceae</taxon>
        <taxon>PACMAD clade</taxon>
        <taxon>Panicoideae</taxon>
        <taxon>Panicodae</taxon>
        <taxon>Paniceae</taxon>
        <taxon>Panicinae</taxon>
        <taxon>Panicum</taxon>
        <taxon>Panicum sect. Panicum</taxon>
    </lineage>
</organism>
<gene>
    <name evidence="2" type="ORF">GQ55_9G378000</name>
</gene>
<dbReference type="EMBL" id="CM009757">
    <property type="protein sequence ID" value="PUZ39869.1"/>
    <property type="molecule type" value="Genomic_DNA"/>
</dbReference>
<evidence type="ECO:0000313" key="2">
    <source>
        <dbReference type="EMBL" id="PUZ39869.1"/>
    </source>
</evidence>
<evidence type="ECO:0000256" key="1">
    <source>
        <dbReference type="SAM" id="MobiDB-lite"/>
    </source>
</evidence>
<dbReference type="AlphaFoldDB" id="A0A2T7C955"/>
<reference evidence="2 3" key="1">
    <citation type="submission" date="2018-04" db="EMBL/GenBank/DDBJ databases">
        <title>WGS assembly of Panicum hallii var. hallii HAL2.</title>
        <authorList>
            <person name="Lovell J."/>
            <person name="Jenkins J."/>
            <person name="Lowry D."/>
            <person name="Mamidi S."/>
            <person name="Sreedasyam A."/>
            <person name="Weng X."/>
            <person name="Barry K."/>
            <person name="Bonette J."/>
            <person name="Campitelli B."/>
            <person name="Daum C."/>
            <person name="Gordon S."/>
            <person name="Gould B."/>
            <person name="Lipzen A."/>
            <person name="MacQueen A."/>
            <person name="Palacio-Mejia J."/>
            <person name="Plott C."/>
            <person name="Shakirov E."/>
            <person name="Shu S."/>
            <person name="Yoshinaga Y."/>
            <person name="Zane M."/>
            <person name="Rokhsar D."/>
            <person name="Grimwood J."/>
            <person name="Schmutz J."/>
            <person name="Juenger T."/>
        </authorList>
    </citation>
    <scope>NUCLEOTIDE SEQUENCE [LARGE SCALE GENOMIC DNA]</scope>
    <source>
        <strain evidence="3">cv. HAL2</strain>
    </source>
</reference>
<feature type="region of interest" description="Disordered" evidence="1">
    <location>
        <begin position="1"/>
        <end position="49"/>
    </location>
</feature>
<protein>
    <submittedName>
        <fullName evidence="2">Uncharacterized protein</fullName>
    </submittedName>
</protein>
<dbReference type="Proteomes" id="UP000244336">
    <property type="component" value="Chromosome 9"/>
</dbReference>